<sequence>MILKKVEDGVVVSAVEIISFDVQTEDRKATIKVVLNDAQNSEETYYQSPGDKHVFQIVDENNDILRIIHQ</sequence>
<dbReference type="Proteomes" id="UP001169069">
    <property type="component" value="Unassembled WGS sequence"/>
</dbReference>
<dbReference type="EMBL" id="JAQIBD010000001">
    <property type="protein sequence ID" value="MDM5271407.1"/>
    <property type="molecule type" value="Genomic_DNA"/>
</dbReference>
<comment type="caution">
    <text evidence="1">The sequence shown here is derived from an EMBL/GenBank/DDBJ whole genome shotgun (WGS) entry which is preliminary data.</text>
</comment>
<evidence type="ECO:0000313" key="2">
    <source>
        <dbReference type="Proteomes" id="UP001169069"/>
    </source>
</evidence>
<organism evidence="1 2">
    <name type="scientific">Sulfurovum zhangzhouensis</name>
    <dbReference type="NCBI Taxonomy" id="3019067"/>
    <lineage>
        <taxon>Bacteria</taxon>
        <taxon>Pseudomonadati</taxon>
        <taxon>Campylobacterota</taxon>
        <taxon>Epsilonproteobacteria</taxon>
        <taxon>Campylobacterales</taxon>
        <taxon>Sulfurovaceae</taxon>
        <taxon>Sulfurovum</taxon>
    </lineage>
</organism>
<accession>A0ABT7QX55</accession>
<reference evidence="1" key="1">
    <citation type="submission" date="2023-01" db="EMBL/GenBank/DDBJ databases">
        <title>Sulfurovum sp. zt1-1 genome assembly.</title>
        <authorList>
            <person name="Wang J."/>
        </authorList>
    </citation>
    <scope>NUCLEOTIDE SEQUENCE</scope>
    <source>
        <strain evidence="1">Zt1-1</strain>
    </source>
</reference>
<evidence type="ECO:0000313" key="1">
    <source>
        <dbReference type="EMBL" id="MDM5271407.1"/>
    </source>
</evidence>
<protein>
    <submittedName>
        <fullName evidence="1">Uncharacterized protein</fullName>
    </submittedName>
</protein>
<keyword evidence="2" id="KW-1185">Reference proteome</keyword>
<name>A0ABT7QX55_9BACT</name>
<proteinExistence type="predicted"/>
<gene>
    <name evidence="1" type="ORF">PGH07_04390</name>
</gene>
<dbReference type="RefSeq" id="WP_289412833.1">
    <property type="nucleotide sequence ID" value="NZ_JAQIBD010000001.1"/>
</dbReference>